<organism evidence="1 2">
    <name type="scientific">Hymenobacter ruricola</name>
    <dbReference type="NCBI Taxonomy" id="2791023"/>
    <lineage>
        <taxon>Bacteria</taxon>
        <taxon>Pseudomonadati</taxon>
        <taxon>Bacteroidota</taxon>
        <taxon>Cytophagia</taxon>
        <taxon>Cytophagales</taxon>
        <taxon>Hymenobacteraceae</taxon>
        <taxon>Hymenobacter</taxon>
    </lineage>
</organism>
<proteinExistence type="predicted"/>
<dbReference type="EMBL" id="JADQDM010000011">
    <property type="protein sequence ID" value="MBF9223001.1"/>
    <property type="molecule type" value="Genomic_DNA"/>
</dbReference>
<evidence type="ECO:0000313" key="1">
    <source>
        <dbReference type="EMBL" id="MBF9223001.1"/>
    </source>
</evidence>
<protein>
    <submittedName>
        <fullName evidence="1">Uncharacterized protein</fullName>
    </submittedName>
</protein>
<dbReference type="Proteomes" id="UP000618931">
    <property type="component" value="Unassembled WGS sequence"/>
</dbReference>
<gene>
    <name evidence="1" type="ORF">I2H31_17995</name>
</gene>
<comment type="caution">
    <text evidence="1">The sequence shown here is derived from an EMBL/GenBank/DDBJ whole genome shotgun (WGS) entry which is preliminary data.</text>
</comment>
<accession>A0ABS0I7Q1</accession>
<name>A0ABS0I7Q1_9BACT</name>
<keyword evidence="2" id="KW-1185">Reference proteome</keyword>
<evidence type="ECO:0000313" key="2">
    <source>
        <dbReference type="Proteomes" id="UP000618931"/>
    </source>
</evidence>
<dbReference type="RefSeq" id="WP_196294448.1">
    <property type="nucleotide sequence ID" value="NZ_JADQDM010000011.1"/>
</dbReference>
<sequence>MATAPKIHYEAEEPAAEFTDTLPETEDRHLEYDEVFSQDEETAPVVVVRPTATTFAYELGHRVQPAPEAPARQVIWRGQLRERRPETGLVHRVNVYRLNDGFWDCYREDELQAA</sequence>
<reference evidence="1 2" key="1">
    <citation type="submission" date="2020-11" db="EMBL/GenBank/DDBJ databases">
        <authorList>
            <person name="Kim M.K."/>
        </authorList>
    </citation>
    <scope>NUCLEOTIDE SEQUENCE [LARGE SCALE GENOMIC DNA]</scope>
    <source>
        <strain evidence="1 2">BT662</strain>
    </source>
</reference>